<dbReference type="Pfam" id="PF25172">
    <property type="entry name" value="Beta-prop_WDR3_2nd"/>
    <property type="match status" value="1"/>
</dbReference>
<evidence type="ECO:0000256" key="4">
    <source>
        <dbReference type="ARBA" id="ARBA00023242"/>
    </source>
</evidence>
<dbReference type="InterPro" id="IPR019775">
    <property type="entry name" value="WD40_repeat_CS"/>
</dbReference>
<feature type="compositionally biased region" description="Basic and acidic residues" evidence="7">
    <location>
        <begin position="282"/>
        <end position="291"/>
    </location>
</feature>
<dbReference type="Gene3D" id="2.130.10.10">
    <property type="entry name" value="YVTN repeat-like/Quinoprotein amine dehydrogenase"/>
    <property type="match status" value="4"/>
</dbReference>
<proteinExistence type="inferred from homology"/>
<dbReference type="EMBL" id="JALJOT010000008">
    <property type="protein sequence ID" value="KAK9908052.1"/>
    <property type="molecule type" value="Genomic_DNA"/>
</dbReference>
<feature type="repeat" description="WD" evidence="6">
    <location>
        <begin position="571"/>
        <end position="612"/>
    </location>
</feature>
<dbReference type="CDD" id="cd00200">
    <property type="entry name" value="WD40"/>
    <property type="match status" value="1"/>
</dbReference>
<feature type="region of interest" description="Disordered" evidence="7">
    <location>
        <begin position="282"/>
        <end position="322"/>
    </location>
</feature>
<comment type="caution">
    <text evidence="9">The sequence shown here is derived from an EMBL/GenBank/DDBJ whole genome shotgun (WGS) entry which is preliminary data.</text>
</comment>
<keyword evidence="2 6" id="KW-0853">WD repeat</keyword>
<feature type="repeat" description="WD" evidence="6">
    <location>
        <begin position="469"/>
        <end position="501"/>
    </location>
</feature>
<protein>
    <recommendedName>
        <fullName evidence="8">Small-subunit processome Utp12 domain-containing protein</fullName>
    </recommendedName>
</protein>
<evidence type="ECO:0000256" key="2">
    <source>
        <dbReference type="ARBA" id="ARBA00022574"/>
    </source>
</evidence>
<dbReference type="SUPFAM" id="SSF50978">
    <property type="entry name" value="WD40 repeat-like"/>
    <property type="match status" value="1"/>
</dbReference>
<feature type="repeat" description="WD" evidence="6">
    <location>
        <begin position="103"/>
        <end position="136"/>
    </location>
</feature>
<sequence>MVKAYLRYELSSTFGVVTSNSALVHDNSGKFVVTAALENVAVWNIRQGTLVRMLVAPTSAEGRAPAEVTQLAAAPASLHVAAGHSDGTIRIWNLETGDCEVTWTGHRRAVTALRYNRNGGMLASGSQDTDIIMWDVVGETGLFRLRAHTAEVTDLAFVERCNVLVSGSKDGYVRAWDLGTQHCFQTALGQQGEVWSLDVDPAERQLAVGGVSAQVHLFRLGGDVSDVGEAGPSGREARTKEVLQAEGSVARHAPERVALLRYSPSGHVLACQSAGKALELFRSRSEKEARKHMQRRKKRKRDKASGGDAQQNGAAEPKAHAAGDDVMASDLLAPLQVLRAKAKIKAFAYGKQTAKGVLATVTLALNNNLIESWSVTEEECKRVRAVDAPGHRSGVRALALSSDDAVVLSAAAGAVKLWNPTSGACLRTIETGQGLCALFAPGNRHAVVGTKEGSIQVLDIGASQVSDTIAAHTAAVWSVVALPDSSGFVSCSADHDVKFWEWEVTTDAPAAGAAAGPGARRLSARHVRTLKMADDVLCARISPDGRLLAVSLLDSTIQVFFMDTLKFFLSLYGHKLPVLSMDISSDSTLLISGSADKNIKIWGLDFGDCHRSIFAHSDSIMQVAFVPDTHYAFTVGKDGLVKYWDADRWELLLTLEGHKAEVWCLAVSRAGDMCVSAGADRSLRVWQRTEEPFFVEEEKEKRLESLFEADLEENAASKQAGLDDAPAEAGTALAGRQTLEVLSGAESIADALELAAAEAERHRAFAADAAAAGAPGKAPPANPLLGGRTVEEHVLAVVGRVRAGDLEQALLVLPFSDALRLLSYLCAWLTRGSRVELVSRAAALLVRLHHAQLLATPSARVPLVRLQQLLRERTQGLKDTLGFNMAAMAHLQRALKDRQHSAMA</sequence>
<evidence type="ECO:0000256" key="6">
    <source>
        <dbReference type="PROSITE-ProRule" id="PRU00221"/>
    </source>
</evidence>
<comment type="subcellular location">
    <subcellularLocation>
        <location evidence="1">Nucleus</location>
        <location evidence="1">Nucleolus</location>
    </subcellularLocation>
</comment>
<dbReference type="PROSITE" id="PS00678">
    <property type="entry name" value="WD_REPEATS_1"/>
    <property type="match status" value="3"/>
</dbReference>
<feature type="repeat" description="WD" evidence="6">
    <location>
        <begin position="655"/>
        <end position="687"/>
    </location>
</feature>
<dbReference type="Proteomes" id="UP001491310">
    <property type="component" value="Unassembled WGS sequence"/>
</dbReference>
<dbReference type="InterPro" id="IPR051570">
    <property type="entry name" value="TBC1_cilium_biogenesis"/>
</dbReference>
<organism evidence="9 10">
    <name type="scientific">Coccomyxa subellipsoidea</name>
    <dbReference type="NCBI Taxonomy" id="248742"/>
    <lineage>
        <taxon>Eukaryota</taxon>
        <taxon>Viridiplantae</taxon>
        <taxon>Chlorophyta</taxon>
        <taxon>core chlorophytes</taxon>
        <taxon>Trebouxiophyceae</taxon>
        <taxon>Trebouxiophyceae incertae sedis</taxon>
        <taxon>Coccomyxaceae</taxon>
        <taxon>Coccomyxa</taxon>
    </lineage>
</organism>
<dbReference type="SMART" id="SM00320">
    <property type="entry name" value="WD40"/>
    <property type="match status" value="12"/>
</dbReference>
<evidence type="ECO:0000256" key="7">
    <source>
        <dbReference type="SAM" id="MobiDB-lite"/>
    </source>
</evidence>
<evidence type="ECO:0000256" key="3">
    <source>
        <dbReference type="ARBA" id="ARBA00022737"/>
    </source>
</evidence>
<keyword evidence="4" id="KW-0539">Nucleus</keyword>
<evidence type="ECO:0000256" key="1">
    <source>
        <dbReference type="ARBA" id="ARBA00004604"/>
    </source>
</evidence>
<dbReference type="InterPro" id="IPR015943">
    <property type="entry name" value="WD40/YVTN_repeat-like_dom_sf"/>
</dbReference>
<dbReference type="PROSITE" id="PS50082">
    <property type="entry name" value="WD_REPEATS_2"/>
    <property type="match status" value="8"/>
</dbReference>
<feature type="compositionally biased region" description="Basic residues" evidence="7">
    <location>
        <begin position="292"/>
        <end position="302"/>
    </location>
</feature>
<dbReference type="InterPro" id="IPR007148">
    <property type="entry name" value="SSU_processome_Utp12"/>
</dbReference>
<dbReference type="Pfam" id="PF04003">
    <property type="entry name" value="Utp12"/>
    <property type="match status" value="1"/>
</dbReference>
<dbReference type="InterPro" id="IPR001680">
    <property type="entry name" value="WD40_rpt"/>
</dbReference>
<feature type="repeat" description="WD" evidence="6">
    <location>
        <begin position="68"/>
        <end position="102"/>
    </location>
</feature>
<evidence type="ECO:0000313" key="9">
    <source>
        <dbReference type="EMBL" id="KAK9908052.1"/>
    </source>
</evidence>
<name>A0ABR2YM62_9CHLO</name>
<dbReference type="PRINTS" id="PR00320">
    <property type="entry name" value="GPROTEINBRPT"/>
</dbReference>
<dbReference type="InterPro" id="IPR036322">
    <property type="entry name" value="WD40_repeat_dom_sf"/>
</dbReference>
<dbReference type="InterPro" id="IPR020472">
    <property type="entry name" value="WD40_PAC1"/>
</dbReference>
<comment type="similarity">
    <text evidence="5">Belongs to the WD repeat WDR3/UTP12 family.</text>
</comment>
<feature type="repeat" description="WD" evidence="6">
    <location>
        <begin position="388"/>
        <end position="428"/>
    </location>
</feature>
<dbReference type="Pfam" id="PF25173">
    <property type="entry name" value="Beta-prop_WDR3_1st"/>
    <property type="match status" value="1"/>
</dbReference>
<keyword evidence="3" id="KW-0677">Repeat</keyword>
<dbReference type="PANTHER" id="PTHR19853:SF0">
    <property type="entry name" value="WD REPEAT-CONTAINING PROTEIN 3"/>
    <property type="match status" value="1"/>
</dbReference>
<evidence type="ECO:0000313" key="10">
    <source>
        <dbReference type="Proteomes" id="UP001491310"/>
    </source>
</evidence>
<feature type="repeat" description="WD" evidence="6">
    <location>
        <begin position="145"/>
        <end position="186"/>
    </location>
</feature>
<evidence type="ECO:0000256" key="5">
    <source>
        <dbReference type="ARBA" id="ARBA00038229"/>
    </source>
</evidence>
<evidence type="ECO:0000259" key="8">
    <source>
        <dbReference type="Pfam" id="PF04003"/>
    </source>
</evidence>
<feature type="domain" description="Small-subunit processome Utp12" evidence="8">
    <location>
        <begin position="791"/>
        <end position="892"/>
    </location>
</feature>
<keyword evidence="10" id="KW-1185">Reference proteome</keyword>
<dbReference type="SUPFAM" id="SSF50998">
    <property type="entry name" value="Quinoprotein alcohol dehydrogenase-like"/>
    <property type="match status" value="1"/>
</dbReference>
<feature type="repeat" description="WD" evidence="6">
    <location>
        <begin position="613"/>
        <end position="654"/>
    </location>
</feature>
<accession>A0ABR2YM62</accession>
<dbReference type="InterPro" id="IPR011047">
    <property type="entry name" value="Quinoprotein_ADH-like_sf"/>
</dbReference>
<gene>
    <name evidence="9" type="ORF">WJX75_002169</name>
</gene>
<dbReference type="PANTHER" id="PTHR19853">
    <property type="entry name" value="WD REPEAT CONTAINING PROTEIN 3 WDR3"/>
    <property type="match status" value="1"/>
</dbReference>
<dbReference type="PROSITE" id="PS50294">
    <property type="entry name" value="WD_REPEATS_REGION"/>
    <property type="match status" value="6"/>
</dbReference>
<reference evidence="9 10" key="1">
    <citation type="journal article" date="2024" name="Nat. Commun.">
        <title>Phylogenomics reveals the evolutionary origins of lichenization in chlorophyte algae.</title>
        <authorList>
            <person name="Puginier C."/>
            <person name="Libourel C."/>
            <person name="Otte J."/>
            <person name="Skaloud P."/>
            <person name="Haon M."/>
            <person name="Grisel S."/>
            <person name="Petersen M."/>
            <person name="Berrin J.G."/>
            <person name="Delaux P.M."/>
            <person name="Dal Grande F."/>
            <person name="Keller J."/>
        </authorList>
    </citation>
    <scope>NUCLEOTIDE SEQUENCE [LARGE SCALE GENOMIC DNA]</scope>
    <source>
        <strain evidence="9 10">SAG 216-7</strain>
    </source>
</reference>